<dbReference type="EMBL" id="JALEMU010000094">
    <property type="protein sequence ID" value="MCI5755823.1"/>
    <property type="molecule type" value="Genomic_DNA"/>
</dbReference>
<dbReference type="PANTHER" id="PTHR42880:SF1">
    <property type="entry name" value="ISOPROPYLMALATE_HOMOCITRATE_CITRAMALATE SYNTHASE FAMILY PROTEIN"/>
    <property type="match status" value="1"/>
</dbReference>
<dbReference type="InterPro" id="IPR013785">
    <property type="entry name" value="Aldolase_TIM"/>
</dbReference>
<dbReference type="SUPFAM" id="SSF51569">
    <property type="entry name" value="Aldolase"/>
    <property type="match status" value="1"/>
</dbReference>
<dbReference type="Proteomes" id="UP001139365">
    <property type="component" value="Unassembled WGS sequence"/>
</dbReference>
<gene>
    <name evidence="4" type="ORF">MR241_05960</name>
</gene>
<sequence>MQEKNNIPQGQTLEFSTATNLLEQSAYKYQLQDRETPNLYRHLFDYESVPKVSFNHRYVPVNMPEEIWITDTTFRDGQQSTSPFTVGQIVDLFRLLHKLGGPKGLVRQSEFFIYSEKDRRAVEECMSLGYEFPEVTSWIRANEKDFELVKSLGLKETGVLVSCSDYHIYNKMGLTRAKAMDKYLGIVKSVLDRGIRPRCHFEDITRADYYGFVVPFAEALAQLSEESGIPIKIRACDTMGFGVTYQGAALPRSVPGIVYGLQHYAGFPSSMLEWHGHNDFYKVVTNASTAWLYGCSGVNCALLGIGERTGNCPLEAMAIEYASLRGTADGMDLSVITEIANYFEREIGYEIPPRTPFVGRNFNVTRAGIHADGLLKDQEIYNIFDTEKILGRPAAVAVDSHSGLAGIAFWMNGYFRLTGDDAIDKKSPLVARIKEEVDRQYADGRNTAMGDQELEEMLRRIDFGEYERLSHIHLKEGH</sequence>
<evidence type="ECO:0000256" key="1">
    <source>
        <dbReference type="ARBA" id="ARBA00006154"/>
    </source>
</evidence>
<dbReference type="InterPro" id="IPR000891">
    <property type="entry name" value="PYR_CT"/>
</dbReference>
<dbReference type="GO" id="GO:0016740">
    <property type="term" value="F:transferase activity"/>
    <property type="evidence" value="ECO:0007669"/>
    <property type="project" value="UniProtKB-KW"/>
</dbReference>
<dbReference type="Pfam" id="PF00682">
    <property type="entry name" value="HMGL-like"/>
    <property type="match status" value="1"/>
</dbReference>
<dbReference type="Gene3D" id="3.20.20.70">
    <property type="entry name" value="Aldolase class I"/>
    <property type="match status" value="1"/>
</dbReference>
<protein>
    <submittedName>
        <fullName evidence="4">2-isopropylmalate synthase</fullName>
    </submittedName>
</protein>
<name>A0AAE3K4E6_9BACT</name>
<proteinExistence type="inferred from homology"/>
<reference evidence="4 5" key="1">
    <citation type="submission" date="2022-03" db="EMBL/GenBank/DDBJ databases">
        <title>Metagenome-assembled genomes from swine fecal metagenomes.</title>
        <authorList>
            <person name="Holman D.B."/>
            <person name="Kommadath A."/>
        </authorList>
    </citation>
    <scope>NUCLEOTIDE SEQUENCE [LARGE SCALE GENOMIC DNA]</scope>
    <source>
        <strain evidence="4">SUG147</strain>
    </source>
</reference>
<dbReference type="PROSITE" id="PS50991">
    <property type="entry name" value="PYR_CT"/>
    <property type="match status" value="1"/>
</dbReference>
<dbReference type="AlphaFoldDB" id="A0AAE3K4E6"/>
<evidence type="ECO:0000313" key="5">
    <source>
        <dbReference type="Proteomes" id="UP001139365"/>
    </source>
</evidence>
<feature type="domain" description="Pyruvate carboxyltransferase" evidence="3">
    <location>
        <begin position="67"/>
        <end position="337"/>
    </location>
</feature>
<evidence type="ECO:0000256" key="2">
    <source>
        <dbReference type="ARBA" id="ARBA00022679"/>
    </source>
</evidence>
<organism evidence="4 5">
    <name type="scientific">Candidatus Colimorpha enterica</name>
    <dbReference type="NCBI Taxonomy" id="3083063"/>
    <lineage>
        <taxon>Bacteria</taxon>
        <taxon>Pseudomonadati</taxon>
        <taxon>Bacteroidota</taxon>
        <taxon>Bacteroidia</taxon>
        <taxon>Bacteroidales</taxon>
        <taxon>Candidatus Colimorpha</taxon>
    </lineage>
</organism>
<evidence type="ECO:0000313" key="4">
    <source>
        <dbReference type="EMBL" id="MCI5755823.1"/>
    </source>
</evidence>
<dbReference type="PANTHER" id="PTHR42880">
    <property type="entry name" value="HOMOCITRATE SYNTHASE"/>
    <property type="match status" value="1"/>
</dbReference>
<keyword evidence="2" id="KW-0808">Transferase</keyword>
<comment type="similarity">
    <text evidence="1">Belongs to the alpha-IPM synthase/homocitrate synthase family.</text>
</comment>
<accession>A0AAE3K4E6</accession>
<evidence type="ECO:0000259" key="3">
    <source>
        <dbReference type="PROSITE" id="PS50991"/>
    </source>
</evidence>
<comment type="caution">
    <text evidence="4">The sequence shown here is derived from an EMBL/GenBank/DDBJ whole genome shotgun (WGS) entry which is preliminary data.</text>
</comment>
<dbReference type="CDD" id="cd07947">
    <property type="entry name" value="DRE_TIM_Re_CS"/>
    <property type="match status" value="1"/>
</dbReference>